<dbReference type="EMBL" id="AAWS01000013">
    <property type="protein sequence ID" value="EAY28959.1"/>
    <property type="molecule type" value="Genomic_DNA"/>
</dbReference>
<protein>
    <submittedName>
        <fullName evidence="1">Uncharacterized protein</fullName>
    </submittedName>
</protein>
<reference evidence="1 2" key="1">
    <citation type="submission" date="2007-01" db="EMBL/GenBank/DDBJ databases">
        <authorList>
            <person name="Haygood M."/>
            <person name="Podell S."/>
            <person name="Anderson C."/>
            <person name="Hopkinson B."/>
            <person name="Roe K."/>
            <person name="Barbeau K."/>
            <person name="Gaasterland T."/>
            <person name="Ferriera S."/>
            <person name="Johnson J."/>
            <person name="Kravitz S."/>
            <person name="Beeson K."/>
            <person name="Sutton G."/>
            <person name="Rogers Y.-H."/>
            <person name="Friedman R."/>
            <person name="Frazier M."/>
            <person name="Venter J.C."/>
        </authorList>
    </citation>
    <scope>NUCLEOTIDE SEQUENCE [LARGE SCALE GENOMIC DNA]</scope>
    <source>
        <strain evidence="1 2">ATCC 23134</strain>
    </source>
</reference>
<sequence length="46" mass="5371">MTIKGLFKVVLLFSIKCMSIFAYDDHYICQHYSKAKIKVALLNDLF</sequence>
<proteinExistence type="predicted"/>
<name>A1ZKZ3_MICM2</name>
<dbReference type="AlphaFoldDB" id="A1ZKZ3"/>
<evidence type="ECO:0000313" key="1">
    <source>
        <dbReference type="EMBL" id="EAY28959.1"/>
    </source>
</evidence>
<evidence type="ECO:0000313" key="2">
    <source>
        <dbReference type="Proteomes" id="UP000004095"/>
    </source>
</evidence>
<comment type="caution">
    <text evidence="1">The sequence shown here is derived from an EMBL/GenBank/DDBJ whole genome shotgun (WGS) entry which is preliminary data.</text>
</comment>
<dbReference type="Proteomes" id="UP000004095">
    <property type="component" value="Unassembled WGS sequence"/>
</dbReference>
<keyword evidence="2" id="KW-1185">Reference proteome</keyword>
<accession>A1ZKZ3</accession>
<gene>
    <name evidence="1" type="ORF">M23134_00113</name>
</gene>
<organism evidence="1 2">
    <name type="scientific">Microscilla marina ATCC 23134</name>
    <dbReference type="NCBI Taxonomy" id="313606"/>
    <lineage>
        <taxon>Bacteria</taxon>
        <taxon>Pseudomonadati</taxon>
        <taxon>Bacteroidota</taxon>
        <taxon>Cytophagia</taxon>
        <taxon>Cytophagales</taxon>
        <taxon>Microscillaceae</taxon>
        <taxon>Microscilla</taxon>
    </lineage>
</organism>